<reference evidence="1" key="1">
    <citation type="journal article" date="2015" name="Genome Announc.">
        <title>Complete Genome Sequences of Helicoverpa armigera Single Nucleopolyhedrovirus Strains AC53 and H25EA1 from Australia.</title>
        <authorList>
            <person name="Noune C."/>
            <person name="Hauxwell C."/>
        </authorList>
    </citation>
    <scope>NUCLEOTIDE SEQUENCE</scope>
    <source>
        <strain evidence="1">AC53</strain>
    </source>
</reference>
<organism evidence="1">
    <name type="scientific">Helicoverpa SNPV AC53</name>
    <dbReference type="NCBI Taxonomy" id="1569367"/>
    <lineage>
        <taxon>Viruses</taxon>
        <taxon>Viruses incertae sedis</taxon>
        <taxon>Naldaviricetes</taxon>
        <taxon>Lefavirales</taxon>
        <taxon>Baculoviridae</taxon>
        <taxon>Alphabaculovirus</taxon>
        <taxon>Alphabaculovirus helarmigerae</taxon>
    </lineage>
</organism>
<evidence type="ECO:0000313" key="6">
    <source>
        <dbReference type="EMBL" id="AMN16005.1"/>
    </source>
</evidence>
<dbReference type="EMBL" id="KU738899">
    <property type="protein sequence ID" value="AMN15729.1"/>
    <property type="molecule type" value="Genomic_DNA"/>
</dbReference>
<reference evidence="2" key="2">
    <citation type="journal article" date="2016" name="Genome Announc.">
        <title>Complete Genome Sequences of Seven Helicoverpa armigera SNPV-AC53-Derived Strains.</title>
        <authorList>
            <person name="Noune C."/>
            <person name="Hauxwell C."/>
        </authorList>
    </citation>
    <scope>NUCLEOTIDE SEQUENCE</scope>
    <source>
        <strain evidence="2">AC53C3</strain>
        <strain evidence="3">AC53C5</strain>
        <strain evidence="4">AC53C6</strain>
        <strain evidence="5">AC53C9</strain>
        <strain evidence="6">AC53T2</strain>
        <strain evidence="9">AC53T5</strain>
    </source>
</reference>
<gene>
    <name evidence="1" type="ORF">HaSNPV-AC53_101</name>
</gene>
<dbReference type="EMBL" id="KU738901">
    <property type="protein sequence ID" value="AMN16005.1"/>
    <property type="molecule type" value="Genomic_DNA"/>
</dbReference>
<dbReference type="EMBL" id="KU738902">
    <property type="protein sequence ID" value="AMN16143.1"/>
    <property type="molecule type" value="Genomic_DNA"/>
</dbReference>
<dbReference type="EMBL" id="KU738898">
    <property type="protein sequence ID" value="AMN15591.1"/>
    <property type="molecule type" value="Genomic_DNA"/>
</dbReference>
<proteinExistence type="predicted"/>
<dbReference type="EMBL" id="KU738903">
    <property type="protein sequence ID" value="AMN16280.1"/>
    <property type="molecule type" value="Genomic_DNA"/>
</dbReference>
<evidence type="ECO:0000313" key="3">
    <source>
        <dbReference type="EMBL" id="AMN15591.1"/>
    </source>
</evidence>
<name>A0A075TSG7_9ABAC</name>
<dbReference type="EMBL" id="KU738897">
    <property type="protein sequence ID" value="AMN15453.1"/>
    <property type="molecule type" value="Genomic_DNA"/>
</dbReference>
<protein>
    <submittedName>
        <fullName evidence="1">ORF101</fullName>
    </submittedName>
</protein>
<evidence type="ECO:0000313" key="7">
    <source>
        <dbReference type="EMBL" id="AMN16143.1"/>
    </source>
</evidence>
<evidence type="ECO:0000313" key="5">
    <source>
        <dbReference type="EMBL" id="AMN15867.1"/>
    </source>
</evidence>
<evidence type="ECO:0000313" key="9">
    <source>
        <dbReference type="EMBL" id="AMN16419.1"/>
    </source>
</evidence>
<evidence type="ECO:0000313" key="4">
    <source>
        <dbReference type="EMBL" id="AMN15729.1"/>
    </source>
</evidence>
<reference evidence="1" key="3">
    <citation type="submission" date="2016-08" db="EMBL/GenBank/DDBJ databases">
        <authorList>
            <person name="Seilhamer J.J."/>
        </authorList>
    </citation>
    <scope>NUCLEOTIDE SEQUENCE</scope>
    <source>
        <strain evidence="1">AC53</strain>
        <strain evidence="7">AC53T4.1</strain>
        <strain evidence="8">AC53T4.2</strain>
    </source>
</reference>
<accession>A0A075TSG7</accession>
<evidence type="ECO:0000313" key="8">
    <source>
        <dbReference type="EMBL" id="AMN16280.1"/>
    </source>
</evidence>
<sequence>MVLVINKNSAAVASIDSISNDRKEKRLCIWNLVVRYYIRNPRIQFMFKQRPGDEIIHNRHWTNILENCYMCETEKRRLLSYLSKLYKQYCVDQMRNVDVDELDRIWCTIDDLCNKCRF</sequence>
<dbReference type="EMBL" id="KU738904">
    <property type="protein sequence ID" value="AMN16419.1"/>
    <property type="molecule type" value="Genomic_DNA"/>
</dbReference>
<evidence type="ECO:0000313" key="2">
    <source>
        <dbReference type="EMBL" id="AMN15453.1"/>
    </source>
</evidence>
<evidence type="ECO:0000313" key="1">
    <source>
        <dbReference type="EMBL" id="AIG63142.1"/>
    </source>
</evidence>
<dbReference type="EMBL" id="KJ909666">
    <property type="protein sequence ID" value="AIG63142.1"/>
    <property type="molecule type" value="Genomic_DNA"/>
</dbReference>
<dbReference type="EMBL" id="KU738900">
    <property type="protein sequence ID" value="AMN15867.1"/>
    <property type="molecule type" value="Genomic_DNA"/>
</dbReference>